<dbReference type="GO" id="GO:1990077">
    <property type="term" value="C:primosome complex"/>
    <property type="evidence" value="ECO:0007669"/>
    <property type="project" value="UniProtKB-KW"/>
</dbReference>
<keyword evidence="6 13" id="KW-0347">Helicase</keyword>
<feature type="domain" description="SF4 helicase" evidence="12">
    <location>
        <begin position="182"/>
        <end position="449"/>
    </location>
</feature>
<evidence type="ECO:0000256" key="1">
    <source>
        <dbReference type="ARBA" id="ARBA00008428"/>
    </source>
</evidence>
<comment type="similarity">
    <text evidence="1">Belongs to the helicase family. DnaB subfamily.</text>
</comment>
<evidence type="ECO:0000256" key="11">
    <source>
        <dbReference type="ARBA" id="ARBA00048954"/>
    </source>
</evidence>
<dbReference type="PROSITE" id="PS51199">
    <property type="entry name" value="SF4_HELICASE"/>
    <property type="match status" value="1"/>
</dbReference>
<evidence type="ECO:0000259" key="12">
    <source>
        <dbReference type="PROSITE" id="PS51199"/>
    </source>
</evidence>
<dbReference type="GO" id="GO:0003677">
    <property type="term" value="F:DNA binding"/>
    <property type="evidence" value="ECO:0007669"/>
    <property type="project" value="UniProtKB-KW"/>
</dbReference>
<evidence type="ECO:0000256" key="4">
    <source>
        <dbReference type="ARBA" id="ARBA00022741"/>
    </source>
</evidence>
<evidence type="ECO:0000256" key="5">
    <source>
        <dbReference type="ARBA" id="ARBA00022801"/>
    </source>
</evidence>
<evidence type="ECO:0000256" key="3">
    <source>
        <dbReference type="ARBA" id="ARBA00022705"/>
    </source>
</evidence>
<comment type="catalytic activity">
    <reaction evidence="11">
        <text>ATP + H2O = ADP + phosphate + H(+)</text>
        <dbReference type="Rhea" id="RHEA:13065"/>
        <dbReference type="ChEBI" id="CHEBI:15377"/>
        <dbReference type="ChEBI" id="CHEBI:15378"/>
        <dbReference type="ChEBI" id="CHEBI:30616"/>
        <dbReference type="ChEBI" id="CHEBI:43474"/>
        <dbReference type="ChEBI" id="CHEBI:456216"/>
        <dbReference type="EC" id="5.6.2.3"/>
    </reaction>
</comment>
<dbReference type="PANTHER" id="PTHR30153">
    <property type="entry name" value="REPLICATIVE DNA HELICASE DNAB"/>
    <property type="match status" value="1"/>
</dbReference>
<dbReference type="Pfam" id="PF03796">
    <property type="entry name" value="DnaB_C"/>
    <property type="match status" value="1"/>
</dbReference>
<dbReference type="GO" id="GO:0006269">
    <property type="term" value="P:DNA replication, synthesis of primer"/>
    <property type="evidence" value="ECO:0007669"/>
    <property type="project" value="UniProtKB-KW"/>
</dbReference>
<sequence length="469" mass="52512">MADPNVMPQNIEAEKCVIGSVMHGTGNERVENVLARLKPESFYLPQHRLIYAEMQALNKNQMPVDLLTLATALDNKGVTDSVGGFAYLAELSRFVPSAANITAYADEVRDKAMLRYGIEKTTEMMAYFYESNGLSAAERYEAAQRVYTDLADHARTGKRTGYRPFMDWLGDWSNEVDQRFNDPESVRGLTTGIPGLDALMEPKLIVRGSLFVIGARPKMGKTTILQQMAINCALVEKKTTLLFSLEMPGIQMVERTISQLARVNSETFYPDKFDDMQFSKASAKAMELAESGNIFMDDTPGITLSYIQAECRRLKREKGSLSMVLVDYLTLMKPEKSERTSLGFGLITQGLKNLAKELGCAVVLLTQLNRGVEGRSVKRPRPSDSRETGSIEQDCDYWVGIHADEDENGIPDLSLTEYILSLNRHGRTGICYAEQRNGVLYELDQYHAAEMARTRTDNKNHKSNKRGGF</sequence>
<evidence type="ECO:0000313" key="14">
    <source>
        <dbReference type="Proteomes" id="UP000072520"/>
    </source>
</evidence>
<keyword evidence="8" id="KW-0238">DNA-binding</keyword>
<keyword evidence="2" id="KW-0639">Primosome</keyword>
<dbReference type="InterPro" id="IPR027417">
    <property type="entry name" value="P-loop_NTPase"/>
</dbReference>
<keyword evidence="7" id="KW-0067">ATP-binding</keyword>
<dbReference type="EC" id="5.6.2.3" evidence="10"/>
<dbReference type="Proteomes" id="UP000072520">
    <property type="component" value="Unassembled WGS sequence"/>
</dbReference>
<dbReference type="SUPFAM" id="SSF48024">
    <property type="entry name" value="N-terminal domain of DnaB helicase"/>
    <property type="match status" value="1"/>
</dbReference>
<dbReference type="GO" id="GO:0016787">
    <property type="term" value="F:hydrolase activity"/>
    <property type="evidence" value="ECO:0007669"/>
    <property type="project" value="UniProtKB-KW"/>
</dbReference>
<dbReference type="PANTHER" id="PTHR30153:SF2">
    <property type="entry name" value="REPLICATIVE DNA HELICASE"/>
    <property type="match status" value="1"/>
</dbReference>
<dbReference type="InterPro" id="IPR007693">
    <property type="entry name" value="DNA_helicase_DnaB-like_N"/>
</dbReference>
<protein>
    <recommendedName>
        <fullName evidence="10">DNA 5'-3' helicase</fullName>
        <ecNumber evidence="10">5.6.2.3</ecNumber>
    </recommendedName>
</protein>
<proteinExistence type="inferred from homology"/>
<reference evidence="13 14" key="1">
    <citation type="journal article" date="2016" name="Front. Microbiol.">
        <title>Genomic Resource of Rice Seed Associated Bacteria.</title>
        <authorList>
            <person name="Midha S."/>
            <person name="Bansal K."/>
            <person name="Sharma S."/>
            <person name="Kumar N."/>
            <person name="Patil P.P."/>
            <person name="Chaudhry V."/>
            <person name="Patil P.B."/>
        </authorList>
    </citation>
    <scope>NUCLEOTIDE SEQUENCE [LARGE SCALE GENOMIC DNA]</scope>
    <source>
        <strain evidence="13 14">RSA13</strain>
    </source>
</reference>
<dbReference type="Pfam" id="PF00772">
    <property type="entry name" value="DnaB"/>
    <property type="match status" value="1"/>
</dbReference>
<keyword evidence="5" id="KW-0378">Hydrolase</keyword>
<accession>A0AB34VLG2</accession>
<dbReference type="GO" id="GO:0005829">
    <property type="term" value="C:cytosol"/>
    <property type="evidence" value="ECO:0007669"/>
    <property type="project" value="TreeGrafter"/>
</dbReference>
<gene>
    <name evidence="13" type="ORF">RSA13_00545</name>
</gene>
<evidence type="ECO:0000256" key="9">
    <source>
        <dbReference type="ARBA" id="ARBA00023235"/>
    </source>
</evidence>
<keyword evidence="4" id="KW-0547">Nucleotide-binding</keyword>
<dbReference type="Gene3D" id="1.10.860.10">
    <property type="entry name" value="DNAb Helicase, Chain A"/>
    <property type="match status" value="1"/>
</dbReference>
<keyword evidence="3" id="KW-0235">DNA replication</keyword>
<dbReference type="SUPFAM" id="SSF52540">
    <property type="entry name" value="P-loop containing nucleoside triphosphate hydrolases"/>
    <property type="match status" value="1"/>
</dbReference>
<dbReference type="InterPro" id="IPR016136">
    <property type="entry name" value="DNA_helicase_N/primase_C"/>
</dbReference>
<dbReference type="GO" id="GO:0043139">
    <property type="term" value="F:5'-3' DNA helicase activity"/>
    <property type="evidence" value="ECO:0007669"/>
    <property type="project" value="UniProtKB-EC"/>
</dbReference>
<name>A0AB34VLG2_9GAMM</name>
<evidence type="ECO:0000256" key="7">
    <source>
        <dbReference type="ARBA" id="ARBA00022840"/>
    </source>
</evidence>
<evidence type="ECO:0000256" key="8">
    <source>
        <dbReference type="ARBA" id="ARBA00023125"/>
    </source>
</evidence>
<dbReference type="InterPro" id="IPR036185">
    <property type="entry name" value="DNA_heli_DnaB-like_N_sf"/>
</dbReference>
<evidence type="ECO:0000256" key="6">
    <source>
        <dbReference type="ARBA" id="ARBA00022806"/>
    </source>
</evidence>
<dbReference type="EMBL" id="LDSI01000002">
    <property type="protein sequence ID" value="KTT01338.1"/>
    <property type="molecule type" value="Genomic_DNA"/>
</dbReference>
<evidence type="ECO:0000313" key="13">
    <source>
        <dbReference type="EMBL" id="KTT01338.1"/>
    </source>
</evidence>
<comment type="caution">
    <text evidence="13">The sequence shown here is derived from an EMBL/GenBank/DDBJ whole genome shotgun (WGS) entry which is preliminary data.</text>
</comment>
<dbReference type="AlphaFoldDB" id="A0AB34VLG2"/>
<organism evidence="13 14">
    <name type="scientific">Pantoea stewartii</name>
    <dbReference type="NCBI Taxonomy" id="66269"/>
    <lineage>
        <taxon>Bacteria</taxon>
        <taxon>Pseudomonadati</taxon>
        <taxon>Pseudomonadota</taxon>
        <taxon>Gammaproteobacteria</taxon>
        <taxon>Enterobacterales</taxon>
        <taxon>Erwiniaceae</taxon>
        <taxon>Pantoea</taxon>
    </lineage>
</organism>
<dbReference type="InterPro" id="IPR007694">
    <property type="entry name" value="DNA_helicase_DnaB-like_C"/>
</dbReference>
<keyword evidence="9" id="KW-0413">Isomerase</keyword>
<dbReference type="GO" id="GO:0005524">
    <property type="term" value="F:ATP binding"/>
    <property type="evidence" value="ECO:0007669"/>
    <property type="project" value="UniProtKB-KW"/>
</dbReference>
<evidence type="ECO:0000256" key="2">
    <source>
        <dbReference type="ARBA" id="ARBA00022515"/>
    </source>
</evidence>
<evidence type="ECO:0000256" key="10">
    <source>
        <dbReference type="ARBA" id="ARBA00044969"/>
    </source>
</evidence>
<dbReference type="Gene3D" id="3.40.50.300">
    <property type="entry name" value="P-loop containing nucleotide triphosphate hydrolases"/>
    <property type="match status" value="1"/>
</dbReference>